<dbReference type="AlphaFoldDB" id="A0A5M6IS88"/>
<evidence type="ECO:0000256" key="1">
    <source>
        <dbReference type="ARBA" id="ARBA00007316"/>
    </source>
</evidence>
<dbReference type="InterPro" id="IPR027417">
    <property type="entry name" value="P-loop_NTPase"/>
</dbReference>
<feature type="domain" description="AAA" evidence="12">
    <location>
        <begin position="567"/>
        <end position="695"/>
    </location>
</feature>
<evidence type="ECO:0000313" key="15">
    <source>
        <dbReference type="Proteomes" id="UP000325255"/>
    </source>
</evidence>
<dbReference type="InterPro" id="IPR050445">
    <property type="entry name" value="Bact_polysacc_biosynth/exp"/>
</dbReference>
<evidence type="ECO:0000256" key="11">
    <source>
        <dbReference type="SAM" id="Phobius"/>
    </source>
</evidence>
<keyword evidence="11" id="KW-0472">Membrane</keyword>
<keyword evidence="5 14" id="KW-0418">Kinase</keyword>
<evidence type="ECO:0000256" key="2">
    <source>
        <dbReference type="ARBA" id="ARBA00011903"/>
    </source>
</evidence>
<feature type="coiled-coil region" evidence="9">
    <location>
        <begin position="386"/>
        <end position="420"/>
    </location>
</feature>
<gene>
    <name evidence="14" type="ORF">F1189_17740</name>
</gene>
<evidence type="ECO:0000259" key="13">
    <source>
        <dbReference type="Pfam" id="PF13807"/>
    </source>
</evidence>
<dbReference type="SUPFAM" id="SSF52540">
    <property type="entry name" value="P-loop containing nucleoside triphosphate hydrolases"/>
    <property type="match status" value="1"/>
</dbReference>
<keyword evidence="6" id="KW-0067">ATP-binding</keyword>
<dbReference type="InterPro" id="IPR032807">
    <property type="entry name" value="GNVR"/>
</dbReference>
<evidence type="ECO:0000256" key="9">
    <source>
        <dbReference type="SAM" id="Coils"/>
    </source>
</evidence>
<dbReference type="EC" id="2.7.10.2" evidence="2"/>
<proteinExistence type="inferred from homology"/>
<evidence type="ECO:0000256" key="7">
    <source>
        <dbReference type="ARBA" id="ARBA00023137"/>
    </source>
</evidence>
<organism evidence="14 15">
    <name type="scientific">Rhodovastum atsumiense</name>
    <dbReference type="NCBI Taxonomy" id="504468"/>
    <lineage>
        <taxon>Bacteria</taxon>
        <taxon>Pseudomonadati</taxon>
        <taxon>Pseudomonadota</taxon>
        <taxon>Alphaproteobacteria</taxon>
        <taxon>Acetobacterales</taxon>
        <taxon>Acetobacteraceae</taxon>
        <taxon>Rhodovastum</taxon>
    </lineage>
</organism>
<evidence type="ECO:0000313" key="14">
    <source>
        <dbReference type="EMBL" id="KAA5610769.1"/>
    </source>
</evidence>
<name>A0A5M6IS88_9PROT</name>
<accession>A0A5M6IS88</accession>
<dbReference type="Proteomes" id="UP000325255">
    <property type="component" value="Unassembled WGS sequence"/>
</dbReference>
<keyword evidence="9" id="KW-0175">Coiled coil</keyword>
<dbReference type="Pfam" id="PF13807">
    <property type="entry name" value="GNVR"/>
    <property type="match status" value="1"/>
</dbReference>
<dbReference type="InterPro" id="IPR005702">
    <property type="entry name" value="Wzc-like_C"/>
</dbReference>
<evidence type="ECO:0000256" key="3">
    <source>
        <dbReference type="ARBA" id="ARBA00022679"/>
    </source>
</evidence>
<keyword evidence="7" id="KW-0829">Tyrosine-protein kinase</keyword>
<keyword evidence="3 14" id="KW-0808">Transferase</keyword>
<feature type="domain" description="Tyrosine-protein kinase G-rich" evidence="13">
    <location>
        <begin position="426"/>
        <end position="497"/>
    </location>
</feature>
<dbReference type="OrthoDB" id="230260at2"/>
<reference evidence="14 15" key="1">
    <citation type="submission" date="2019-09" db="EMBL/GenBank/DDBJ databases">
        <title>Genome sequence of Rhodovastum atsumiense, a diverse member of the Acetobacteraceae family of non-sulfur purple photosynthetic bacteria.</title>
        <authorList>
            <person name="Meyer T."/>
            <person name="Kyndt J."/>
        </authorList>
    </citation>
    <scope>NUCLEOTIDE SEQUENCE [LARGE SCALE GENOMIC DNA]</scope>
    <source>
        <strain evidence="14 15">DSM 21279</strain>
    </source>
</reference>
<feature type="transmembrane region" description="Helical" evidence="11">
    <location>
        <begin position="57"/>
        <end position="75"/>
    </location>
</feature>
<evidence type="ECO:0000259" key="12">
    <source>
        <dbReference type="Pfam" id="PF13614"/>
    </source>
</evidence>
<feature type="transmembrane region" description="Helical" evidence="11">
    <location>
        <begin position="478"/>
        <end position="498"/>
    </location>
</feature>
<dbReference type="GO" id="GO:0005524">
    <property type="term" value="F:ATP binding"/>
    <property type="evidence" value="ECO:0007669"/>
    <property type="project" value="UniProtKB-KW"/>
</dbReference>
<comment type="caution">
    <text evidence="14">The sequence shown here is derived from an EMBL/GenBank/DDBJ whole genome shotgun (WGS) entry which is preliminary data.</text>
</comment>
<keyword evidence="11" id="KW-1133">Transmembrane helix</keyword>
<dbReference type="Pfam" id="PF13614">
    <property type="entry name" value="AAA_31"/>
    <property type="match status" value="1"/>
</dbReference>
<feature type="coiled-coil region" evidence="9">
    <location>
        <begin position="260"/>
        <end position="356"/>
    </location>
</feature>
<dbReference type="PANTHER" id="PTHR32309">
    <property type="entry name" value="TYROSINE-PROTEIN KINASE"/>
    <property type="match status" value="1"/>
</dbReference>
<keyword evidence="15" id="KW-1185">Reference proteome</keyword>
<dbReference type="NCBIfam" id="TIGR01007">
    <property type="entry name" value="eps_fam"/>
    <property type="match status" value="1"/>
</dbReference>
<dbReference type="CDD" id="cd05387">
    <property type="entry name" value="BY-kinase"/>
    <property type="match status" value="1"/>
</dbReference>
<evidence type="ECO:0000256" key="6">
    <source>
        <dbReference type="ARBA" id="ARBA00022840"/>
    </source>
</evidence>
<dbReference type="GO" id="GO:0005886">
    <property type="term" value="C:plasma membrane"/>
    <property type="evidence" value="ECO:0007669"/>
    <property type="project" value="TreeGrafter"/>
</dbReference>
<comment type="catalytic activity">
    <reaction evidence="8">
        <text>L-tyrosyl-[protein] + ATP = O-phospho-L-tyrosyl-[protein] + ADP + H(+)</text>
        <dbReference type="Rhea" id="RHEA:10596"/>
        <dbReference type="Rhea" id="RHEA-COMP:10136"/>
        <dbReference type="Rhea" id="RHEA-COMP:20101"/>
        <dbReference type="ChEBI" id="CHEBI:15378"/>
        <dbReference type="ChEBI" id="CHEBI:30616"/>
        <dbReference type="ChEBI" id="CHEBI:46858"/>
        <dbReference type="ChEBI" id="CHEBI:61978"/>
        <dbReference type="ChEBI" id="CHEBI:456216"/>
        <dbReference type="EC" id="2.7.10.2"/>
    </reaction>
</comment>
<comment type="similarity">
    <text evidence="1">Belongs to the CpsD/CapB family.</text>
</comment>
<dbReference type="Gene3D" id="3.40.50.300">
    <property type="entry name" value="P-loop containing nucleotide triphosphate hydrolases"/>
    <property type="match status" value="1"/>
</dbReference>
<dbReference type="InterPro" id="IPR025669">
    <property type="entry name" value="AAA_dom"/>
</dbReference>
<dbReference type="PANTHER" id="PTHR32309:SF13">
    <property type="entry name" value="FERRIC ENTEROBACTIN TRANSPORT PROTEIN FEPE"/>
    <property type="match status" value="1"/>
</dbReference>
<feature type="region of interest" description="Disordered" evidence="10">
    <location>
        <begin position="1"/>
        <end position="36"/>
    </location>
</feature>
<keyword evidence="4" id="KW-0547">Nucleotide-binding</keyword>
<evidence type="ECO:0000256" key="8">
    <source>
        <dbReference type="ARBA" id="ARBA00051245"/>
    </source>
</evidence>
<evidence type="ECO:0000256" key="5">
    <source>
        <dbReference type="ARBA" id="ARBA00022777"/>
    </source>
</evidence>
<evidence type="ECO:0000256" key="4">
    <source>
        <dbReference type="ARBA" id="ARBA00022741"/>
    </source>
</evidence>
<evidence type="ECO:0000256" key="10">
    <source>
        <dbReference type="SAM" id="MobiDB-lite"/>
    </source>
</evidence>
<dbReference type="GO" id="GO:0004715">
    <property type="term" value="F:non-membrane spanning protein tyrosine kinase activity"/>
    <property type="evidence" value="ECO:0007669"/>
    <property type="project" value="UniProtKB-EC"/>
</dbReference>
<protein>
    <recommendedName>
        <fullName evidence="2">non-specific protein-tyrosine kinase</fullName>
        <ecNumber evidence="2">2.7.10.2</ecNumber>
    </recommendedName>
</protein>
<keyword evidence="11" id="KW-0812">Transmembrane</keyword>
<sequence>MPTDPPVSEETQMLHVPGGAASGPAPERRTRVAGGGDPPHLAAHAVSVVLSMLRRRIWAFVLCAVAIPVIAFVVLEQMAPRYTATGTAVYEPESYAAQELQSILRVDPMTDAVMASQAEIVRSQQATERLIDRFGLMNSQEFNWTLRPPSIFASAVQMLRDGLDTVLRPVLPALADLLLPAPRPPPNPVEVRQSVVRAVQNAMEVTVVRQSHVLNVSFTTEDRQLAADAVNAMLEYYIADQLALKFDAVRNATTWLQARADELRREVQLSEDKVTAYRTRTGLVQGVQAALDTEQVSRVSADLLQARNELAQAEGKLDAARGGRGAQAQAAVAPSVVQMRTQMDTLNAQLQSLTSRLGSRHPDVLSLRNQIADLRQSVGNETTRVVAASDAEVRAARARVASLEQNLKLAQAEYDRKAQSQLPLNAMDRDLQASRTLLQTVLARIQQTQQQNAIEKPDARVISSALVPAEPSFPRMKILMPAAAVFGILFGLLVVYLLDVSDSTLRSGDDVRAVLGLPCFALIPQVRARLLGRARLEDYVVRKPHSSFAEQIRALRAGLWLDNGNPRIIAITAARPGEAKTTTAIALGRSAALNNERVLVLDCDIRQPSFGRIMRAEHGLGIADLLLGQATLEEVIRRDRLTDMDFIPAGSNRVNSLGLFMSDAMSRAMEYVRGRYDLVLLDAPPVFAMTDARIISRCADATLLCVRWRETPRSVVSRSLDLLDEADARVIGVVMTRVDPRAHVRGGHTDSEVYHPRYGGYYRD</sequence>
<dbReference type="EMBL" id="VWPK01000028">
    <property type="protein sequence ID" value="KAA5610769.1"/>
    <property type="molecule type" value="Genomic_DNA"/>
</dbReference>